<gene>
    <name evidence="7" type="primary">HNM1</name>
    <name evidence="7" type="ORF">CAAN4_F16996</name>
</gene>
<reference evidence="7 8" key="1">
    <citation type="submission" date="2024-01" db="EMBL/GenBank/DDBJ databases">
        <authorList>
            <consortium name="Genoscope - CEA"/>
            <person name="William W."/>
        </authorList>
    </citation>
    <scope>NUCLEOTIDE SEQUENCE [LARGE SCALE GENOMIC DNA]</scope>
    <source>
        <strain evidence="7 8">29B2s-10</strain>
    </source>
</reference>
<evidence type="ECO:0000256" key="5">
    <source>
        <dbReference type="ARBA" id="ARBA00023136"/>
    </source>
</evidence>
<keyword evidence="3 6" id="KW-0812">Transmembrane</keyword>
<keyword evidence="4 6" id="KW-1133">Transmembrane helix</keyword>
<comment type="subcellular location">
    <subcellularLocation>
        <location evidence="1">Membrane</location>
        <topology evidence="1">Multi-pass membrane protein</topology>
    </subcellularLocation>
</comment>
<evidence type="ECO:0000256" key="3">
    <source>
        <dbReference type="ARBA" id="ARBA00022692"/>
    </source>
</evidence>
<dbReference type="Gene3D" id="1.20.1740.10">
    <property type="entry name" value="Amino acid/polyamine transporter I"/>
    <property type="match status" value="1"/>
</dbReference>
<feature type="transmembrane region" description="Helical" evidence="6">
    <location>
        <begin position="191"/>
        <end position="211"/>
    </location>
</feature>
<accession>A0ABP0EKK1</accession>
<proteinExistence type="predicted"/>
<dbReference type="PIRSF" id="PIRSF006060">
    <property type="entry name" value="AA_transporter"/>
    <property type="match status" value="1"/>
</dbReference>
<dbReference type="EMBL" id="OZ004258">
    <property type="protein sequence ID" value="CAK7914560.1"/>
    <property type="molecule type" value="Genomic_DNA"/>
</dbReference>
<keyword evidence="8" id="KW-1185">Reference proteome</keyword>
<organism evidence="7 8">
    <name type="scientific">[Candida] anglica</name>
    <dbReference type="NCBI Taxonomy" id="148631"/>
    <lineage>
        <taxon>Eukaryota</taxon>
        <taxon>Fungi</taxon>
        <taxon>Dikarya</taxon>
        <taxon>Ascomycota</taxon>
        <taxon>Saccharomycotina</taxon>
        <taxon>Pichiomycetes</taxon>
        <taxon>Debaryomycetaceae</taxon>
        <taxon>Kurtzmaniella</taxon>
    </lineage>
</organism>
<evidence type="ECO:0000256" key="2">
    <source>
        <dbReference type="ARBA" id="ARBA00022448"/>
    </source>
</evidence>
<dbReference type="PANTHER" id="PTHR45649">
    <property type="entry name" value="AMINO-ACID PERMEASE BAT1"/>
    <property type="match status" value="1"/>
</dbReference>
<sequence length="566" mass="62131">MNTKEKENFTVQVSPVASVAVGEIQDFILRGPTNDTDAAKLLQEAQDNLKFATETGHTPELRRNFNIWSLLGVGFALTNSWFGISASLVTGISSGGPMLIVYGIIIIASISLGIGATLSELTSAMPSAGGQYYWTMKLAPKKYAPILSYLCGAFAWAGSVFTSASVTLSIASGVMGMYVLGTGDPNKTAQTWQVFVTYELINIFVLLFNIWEKPLPTISTISMYISICSFIIVSITVLATSSGNYATAKFVFVDFNNATGWKSSGLAFIIGLINPNWSFSCLDSATHMAEEIVSPETQIPKAIMLTVVLGFVTAFSYAIAMFFCITDLDQILNSNTGVPILDIFYQALGNRAGAICLELLLVLTAIGCNIACHTWQARLCWSFSRDNGLPGSRYWSKINPRTRQPVNAHLMSSAWCAVIGCIYMGSTTAYNAMVTACIIFLSLSYILPVACLWIKGRDNIVHGPFWLGKFGYFTNFILLFWASFTTVVYSFPPVMPVTAGNMNYVSVVIFVFGIYALVYWFCRGKYRFRTVTDDTVADPELTQQLSSQVEQLEVILSHHKSQAEKY</sequence>
<feature type="transmembrane region" description="Helical" evidence="6">
    <location>
        <begin position="146"/>
        <end position="171"/>
    </location>
</feature>
<dbReference type="InterPro" id="IPR002293">
    <property type="entry name" value="AA/rel_permease1"/>
</dbReference>
<feature type="transmembrane region" description="Helical" evidence="6">
    <location>
        <begin position="466"/>
        <end position="484"/>
    </location>
</feature>
<keyword evidence="5 6" id="KW-0472">Membrane</keyword>
<protein>
    <submittedName>
        <fullName evidence="7">Choline transport protein</fullName>
    </submittedName>
</protein>
<feature type="transmembrane region" description="Helical" evidence="6">
    <location>
        <begin position="223"/>
        <end position="246"/>
    </location>
</feature>
<keyword evidence="2" id="KW-0813">Transport</keyword>
<dbReference type="PANTHER" id="PTHR45649:SF7">
    <property type="entry name" value="CHOLINE TRANSPORT PROTEIN"/>
    <property type="match status" value="1"/>
</dbReference>
<evidence type="ECO:0000313" key="7">
    <source>
        <dbReference type="EMBL" id="CAK7914560.1"/>
    </source>
</evidence>
<feature type="transmembrane region" description="Helical" evidence="6">
    <location>
        <begin position="504"/>
        <end position="522"/>
    </location>
</feature>
<feature type="transmembrane region" description="Helical" evidence="6">
    <location>
        <begin position="406"/>
        <end position="426"/>
    </location>
</feature>
<feature type="transmembrane region" description="Helical" evidence="6">
    <location>
        <begin position="67"/>
        <end position="93"/>
    </location>
</feature>
<name>A0ABP0EKK1_9ASCO</name>
<dbReference type="Proteomes" id="UP001497600">
    <property type="component" value="Chromosome F"/>
</dbReference>
<feature type="transmembrane region" description="Helical" evidence="6">
    <location>
        <begin position="432"/>
        <end position="454"/>
    </location>
</feature>
<evidence type="ECO:0000256" key="1">
    <source>
        <dbReference type="ARBA" id="ARBA00004141"/>
    </source>
</evidence>
<evidence type="ECO:0000256" key="6">
    <source>
        <dbReference type="SAM" id="Phobius"/>
    </source>
</evidence>
<feature type="transmembrane region" description="Helical" evidence="6">
    <location>
        <begin position="302"/>
        <end position="325"/>
    </location>
</feature>
<evidence type="ECO:0000313" key="8">
    <source>
        <dbReference type="Proteomes" id="UP001497600"/>
    </source>
</evidence>
<feature type="transmembrane region" description="Helical" evidence="6">
    <location>
        <begin position="99"/>
        <end position="118"/>
    </location>
</feature>
<evidence type="ECO:0000256" key="4">
    <source>
        <dbReference type="ARBA" id="ARBA00022989"/>
    </source>
</evidence>
<dbReference type="Pfam" id="PF13520">
    <property type="entry name" value="AA_permease_2"/>
    <property type="match status" value="1"/>
</dbReference>